<comment type="caution">
    <text evidence="1">The sequence shown here is derived from an EMBL/GenBank/DDBJ whole genome shotgun (WGS) entry which is preliminary data.</text>
</comment>
<dbReference type="EMBL" id="JAQOSQ010000001">
    <property type="protein sequence ID" value="MDJ1181795.1"/>
    <property type="molecule type" value="Genomic_DNA"/>
</dbReference>
<gene>
    <name evidence="1" type="ORF">PMH09_01180</name>
</gene>
<name>A0ABT7BRH0_9CYAN</name>
<evidence type="ECO:0000313" key="1">
    <source>
        <dbReference type="EMBL" id="MDJ1181795.1"/>
    </source>
</evidence>
<protein>
    <submittedName>
        <fullName evidence="1">Uncharacterized protein</fullName>
    </submittedName>
</protein>
<keyword evidence="2" id="KW-1185">Reference proteome</keyword>
<organism evidence="1 2">
    <name type="scientific">Roseofilum casamattae BLCC-M143</name>
    <dbReference type="NCBI Taxonomy" id="3022442"/>
    <lineage>
        <taxon>Bacteria</taxon>
        <taxon>Bacillati</taxon>
        <taxon>Cyanobacteriota</taxon>
        <taxon>Cyanophyceae</taxon>
        <taxon>Desertifilales</taxon>
        <taxon>Desertifilaceae</taxon>
        <taxon>Roseofilum</taxon>
        <taxon>Roseofilum casamattae</taxon>
    </lineage>
</organism>
<dbReference type="Proteomes" id="UP001232992">
    <property type="component" value="Unassembled WGS sequence"/>
</dbReference>
<sequence length="42" mass="4561">MIAKRIVGRTIALLSEKIDEMGAIGIGRRYVPIALKHTIAIA</sequence>
<proteinExistence type="predicted"/>
<dbReference type="RefSeq" id="WP_283756448.1">
    <property type="nucleotide sequence ID" value="NZ_JAQOSQ010000001.1"/>
</dbReference>
<accession>A0ABT7BRH0</accession>
<evidence type="ECO:0000313" key="2">
    <source>
        <dbReference type="Proteomes" id="UP001232992"/>
    </source>
</evidence>
<reference evidence="1 2" key="1">
    <citation type="submission" date="2023-01" db="EMBL/GenBank/DDBJ databases">
        <title>Novel diversity within Roseofilum (Cyanobacteria; Desertifilaceae) from marine benthic mats with descriptions of four novel species.</title>
        <authorList>
            <person name="Wang Y."/>
            <person name="Berthold D.E."/>
            <person name="Hu J."/>
            <person name="Lefler F.W."/>
            <person name="Laughinghouse H.D. IV."/>
        </authorList>
    </citation>
    <scope>NUCLEOTIDE SEQUENCE [LARGE SCALE GENOMIC DNA]</scope>
    <source>
        <strain evidence="1 2">BLCC-M143</strain>
    </source>
</reference>